<keyword evidence="2" id="KW-1185">Reference proteome</keyword>
<protein>
    <submittedName>
        <fullName evidence="1">Uncharacterized protein</fullName>
    </submittedName>
</protein>
<accession>A0ABU0CTI3</accession>
<reference evidence="1 2" key="1">
    <citation type="submission" date="2023-07" db="EMBL/GenBank/DDBJ databases">
        <title>Genomic Encyclopedia of Type Strains, Phase IV (KMG-IV): sequencing the most valuable type-strain genomes for metagenomic binning, comparative biology and taxonomic classification.</title>
        <authorList>
            <person name="Goeker M."/>
        </authorList>
    </citation>
    <scope>NUCLEOTIDE SEQUENCE [LARGE SCALE GENOMIC DNA]</scope>
    <source>
        <strain evidence="1 2">DSM 17740</strain>
    </source>
</reference>
<gene>
    <name evidence="1" type="ORF">J2S00_002522</name>
</gene>
<dbReference type="EMBL" id="JAUSUQ010000009">
    <property type="protein sequence ID" value="MDQ0339729.1"/>
    <property type="molecule type" value="Genomic_DNA"/>
</dbReference>
<dbReference type="RefSeq" id="WP_307340163.1">
    <property type="nucleotide sequence ID" value="NZ_JAUSUQ010000009.1"/>
</dbReference>
<sequence>MNWIYWGKLYDSKFQANCLKIRIEHDWWLMGCHAPQMVEVFKVKSGKYGVRFSWDA</sequence>
<comment type="caution">
    <text evidence="1">The sequence shown here is derived from an EMBL/GenBank/DDBJ whole genome shotgun (WGS) entry which is preliminary data.</text>
</comment>
<proteinExistence type="predicted"/>
<name>A0ABU0CTI3_9BACI</name>
<dbReference type="Proteomes" id="UP001232445">
    <property type="component" value="Unassembled WGS sequence"/>
</dbReference>
<organism evidence="1 2">
    <name type="scientific">Caldalkalibacillus uzonensis</name>
    <dbReference type="NCBI Taxonomy" id="353224"/>
    <lineage>
        <taxon>Bacteria</taxon>
        <taxon>Bacillati</taxon>
        <taxon>Bacillota</taxon>
        <taxon>Bacilli</taxon>
        <taxon>Bacillales</taxon>
        <taxon>Bacillaceae</taxon>
        <taxon>Caldalkalibacillus</taxon>
    </lineage>
</organism>
<evidence type="ECO:0000313" key="1">
    <source>
        <dbReference type="EMBL" id="MDQ0339729.1"/>
    </source>
</evidence>
<evidence type="ECO:0000313" key="2">
    <source>
        <dbReference type="Proteomes" id="UP001232445"/>
    </source>
</evidence>